<feature type="region of interest" description="Disordered" evidence="1">
    <location>
        <begin position="1"/>
        <end position="106"/>
    </location>
</feature>
<comment type="caution">
    <text evidence="2">The sequence shown here is derived from an EMBL/GenBank/DDBJ whole genome shotgun (WGS) entry which is preliminary data.</text>
</comment>
<dbReference type="AlphaFoldDB" id="A0A9Q0J1I9"/>
<dbReference type="EMBL" id="JAKUCV010007041">
    <property type="protein sequence ID" value="KAJ4824968.1"/>
    <property type="molecule type" value="Genomic_DNA"/>
</dbReference>
<feature type="compositionally biased region" description="Basic and acidic residues" evidence="1">
    <location>
        <begin position="89"/>
        <end position="102"/>
    </location>
</feature>
<proteinExistence type="predicted"/>
<feature type="compositionally biased region" description="Basic residues" evidence="1">
    <location>
        <begin position="46"/>
        <end position="61"/>
    </location>
</feature>
<protein>
    <submittedName>
        <fullName evidence="2">Uncharacterized protein</fullName>
    </submittedName>
</protein>
<organism evidence="2 3">
    <name type="scientific">Turnera subulata</name>
    <dbReference type="NCBI Taxonomy" id="218843"/>
    <lineage>
        <taxon>Eukaryota</taxon>
        <taxon>Viridiplantae</taxon>
        <taxon>Streptophyta</taxon>
        <taxon>Embryophyta</taxon>
        <taxon>Tracheophyta</taxon>
        <taxon>Spermatophyta</taxon>
        <taxon>Magnoliopsida</taxon>
        <taxon>eudicotyledons</taxon>
        <taxon>Gunneridae</taxon>
        <taxon>Pentapetalae</taxon>
        <taxon>rosids</taxon>
        <taxon>fabids</taxon>
        <taxon>Malpighiales</taxon>
        <taxon>Passifloraceae</taxon>
        <taxon>Turnera</taxon>
    </lineage>
</organism>
<evidence type="ECO:0000313" key="2">
    <source>
        <dbReference type="EMBL" id="KAJ4824968.1"/>
    </source>
</evidence>
<reference evidence="2" key="2">
    <citation type="journal article" date="2023" name="Plants (Basel)">
        <title>Annotation of the Turnera subulata (Passifloraceae) Draft Genome Reveals the S-Locus Evolved after the Divergence of Turneroideae from Passifloroideae in a Stepwise Manner.</title>
        <authorList>
            <person name="Henning P.M."/>
            <person name="Roalson E.H."/>
            <person name="Mir W."/>
            <person name="McCubbin A.G."/>
            <person name="Shore J.S."/>
        </authorList>
    </citation>
    <scope>NUCLEOTIDE SEQUENCE</scope>
    <source>
        <strain evidence="2">F60SS</strain>
    </source>
</reference>
<reference evidence="2" key="1">
    <citation type="submission" date="2022-02" db="EMBL/GenBank/DDBJ databases">
        <authorList>
            <person name="Henning P.M."/>
            <person name="McCubbin A.G."/>
            <person name="Shore J.S."/>
        </authorList>
    </citation>
    <scope>NUCLEOTIDE SEQUENCE</scope>
    <source>
        <strain evidence="2">F60SS</strain>
        <tissue evidence="2">Leaves</tissue>
    </source>
</reference>
<gene>
    <name evidence="2" type="ORF">Tsubulata_046607</name>
</gene>
<evidence type="ECO:0000313" key="3">
    <source>
        <dbReference type="Proteomes" id="UP001141552"/>
    </source>
</evidence>
<dbReference type="PANTHER" id="PTHR14386:SF2">
    <property type="entry name" value="PROTEIN FAM204A"/>
    <property type="match status" value="1"/>
</dbReference>
<dbReference type="InterPro" id="IPR037690">
    <property type="entry name" value="FAM204A"/>
</dbReference>
<dbReference type="PANTHER" id="PTHR14386">
    <property type="entry name" value="PROTEIN FAM204A"/>
    <property type="match status" value="1"/>
</dbReference>
<accession>A0A9Q0J1I9</accession>
<evidence type="ECO:0000256" key="1">
    <source>
        <dbReference type="SAM" id="MobiDB-lite"/>
    </source>
</evidence>
<sequence length="148" mass="16365">MGSKNQEEGEEDDRIEAAIAATAPSSSRFKPKHVSQEQLSKLQELHKRRLEIKAKMNKKFKGGSGKYRGKDISDGGDDGGAKCENSGAPDHKDSKSSLHQDELNELLAPKKRQKLHWGYFNVSAFGEFHDKSLSSLPFSSADTSQSRC</sequence>
<feature type="non-terminal residue" evidence="2">
    <location>
        <position position="148"/>
    </location>
</feature>
<keyword evidence="3" id="KW-1185">Reference proteome</keyword>
<name>A0A9Q0J1I9_9ROSI</name>
<dbReference type="OrthoDB" id="6612291at2759"/>
<dbReference type="Proteomes" id="UP001141552">
    <property type="component" value="Unassembled WGS sequence"/>
</dbReference>